<accession>A0ABY4FFT9</accession>
<sequence length="370" mass="38200">MKKLFTLSALAALTAASLSAQAQITVDGTLAPAELGTGTGKYQLVGTYTGAHSAADRGLKALYMGTTATTLNIMVVASPEKGDFNALLLYLDAPQKTGVGPNTRLPLGSDNTSQFNSQPTLDMPVDYGFRLTVSPFATNGSGDVYHSKIDYTANLNSAGKAPDVYLGSTNKTGAAFTITDANSGVVGGKVSYKTSATGSVAANTTTGWEIEYPLAALGGASANDIFRVMVAYVADKGEFYSDVLPQIPGQTAALGLDPNFSNIAGNQSYAYQVGVGVLASRSASEALQAAAYPNPVAADSRLSYTVPAASAVAVDVYNSLGQKVLNLLNTTQPTGTHTLTLASLRQLPAGSYLVTLRVGAELSTRRVVVE</sequence>
<dbReference type="Pfam" id="PF18962">
    <property type="entry name" value="Por_Secre_tail"/>
    <property type="match status" value="1"/>
</dbReference>
<evidence type="ECO:0000259" key="2">
    <source>
        <dbReference type="Pfam" id="PF18962"/>
    </source>
</evidence>
<dbReference type="RefSeq" id="WP_244722391.1">
    <property type="nucleotide sequence ID" value="NZ_CP095049.1"/>
</dbReference>
<evidence type="ECO:0000313" key="3">
    <source>
        <dbReference type="EMBL" id="UOQ54824.1"/>
    </source>
</evidence>
<evidence type="ECO:0000256" key="1">
    <source>
        <dbReference type="SAM" id="SignalP"/>
    </source>
</evidence>
<evidence type="ECO:0000313" key="4">
    <source>
        <dbReference type="Proteomes" id="UP000831785"/>
    </source>
</evidence>
<feature type="chain" id="PRO_5047154274" evidence="1">
    <location>
        <begin position="23"/>
        <end position="370"/>
    </location>
</feature>
<dbReference type="Gene3D" id="2.60.40.4070">
    <property type="match status" value="1"/>
</dbReference>
<organism evidence="3 4">
    <name type="scientific">Hymenobacter cellulosivorans</name>
    <dbReference type="NCBI Taxonomy" id="2932249"/>
    <lineage>
        <taxon>Bacteria</taxon>
        <taxon>Pseudomonadati</taxon>
        <taxon>Bacteroidota</taxon>
        <taxon>Cytophagia</taxon>
        <taxon>Cytophagales</taxon>
        <taxon>Hymenobacteraceae</taxon>
        <taxon>Hymenobacter</taxon>
    </lineage>
</organism>
<dbReference type="EMBL" id="CP095049">
    <property type="protein sequence ID" value="UOQ54824.1"/>
    <property type="molecule type" value="Genomic_DNA"/>
</dbReference>
<dbReference type="Proteomes" id="UP000831785">
    <property type="component" value="Chromosome"/>
</dbReference>
<dbReference type="InterPro" id="IPR026444">
    <property type="entry name" value="Secre_tail"/>
</dbReference>
<feature type="signal peptide" evidence="1">
    <location>
        <begin position="1"/>
        <end position="22"/>
    </location>
</feature>
<proteinExistence type="predicted"/>
<gene>
    <name evidence="3" type="ORF">MUN80_08710</name>
</gene>
<protein>
    <submittedName>
        <fullName evidence="3">T9SS type A sorting domain-containing protein</fullName>
    </submittedName>
</protein>
<reference evidence="3 4" key="1">
    <citation type="submission" date="2022-04" db="EMBL/GenBank/DDBJ databases">
        <title>Hymenobacter sp. isolated from the air.</title>
        <authorList>
            <person name="Won M."/>
            <person name="Lee C.-M."/>
            <person name="Woen H.-Y."/>
            <person name="Kwon S.-W."/>
        </authorList>
    </citation>
    <scope>NUCLEOTIDE SEQUENCE [LARGE SCALE GENOMIC DNA]</scope>
    <source>
        <strain evidence="4">5116 S-27</strain>
    </source>
</reference>
<keyword evidence="1" id="KW-0732">Signal</keyword>
<feature type="domain" description="Secretion system C-terminal sorting" evidence="2">
    <location>
        <begin position="292"/>
        <end position="369"/>
    </location>
</feature>
<keyword evidence="4" id="KW-1185">Reference proteome</keyword>
<name>A0ABY4FFT9_9BACT</name>
<dbReference type="NCBIfam" id="TIGR04183">
    <property type="entry name" value="Por_Secre_tail"/>
    <property type="match status" value="1"/>
</dbReference>